<sequence>MVTSFELAQIPLFELLSPVQREKISRTAADLRVRAGEWLAQEGDIPSFFVVLEGSVEFLKKIGGVTEPMIVYEAEEFFGEVPLLLGARVLVGLRARVDSRILRIDRSQFLELITESRCWSDRILGAMATRVRSVQETIRRTRTERVVLIGDEMHAQCRGILTFLSRCGIPYCWIDRTFDIDRLPENLLIPTEGLVAIVDGQKILPEPTESEMAEALGIQTTPYATAYDVVIIGAGPAGLAAAVCGSSEGLKVLIVEQATPGGQAGTSSRIENYLGFPGGISGDELSDRALCQARRFGAEIVITRRAERIDVTGEEKTVTLNEGLKVRSRSVVLATGVDWRLLEADGIEKMIGHGVVYGASRTEAMAVIGKHIFIVGGGNSAGQAAIYFSGYAAGITMIVRGNGLAQSMSQYLVAEIEKKTNIRVEAHTEVTSVNGVFNLEAITTADRKTGDIKTRKIDALFVMIGAKTDTAWLPVEMLRDEHGYVCTGGDAHGSWPLLRSPYPLETTVPGIFCAGDVRHGSIKRVASGVGEGSTAITFVHQYLALSNQLSSLELLCHQERREPRDGVARQAAL</sequence>
<dbReference type="EC" id="1.8.1.9" evidence="4"/>
<gene>
    <name evidence="4" type="ordered locus">AciX8_2176</name>
</gene>
<dbReference type="InterPro" id="IPR018490">
    <property type="entry name" value="cNMP-bd_dom_sf"/>
</dbReference>
<dbReference type="InterPro" id="IPR014710">
    <property type="entry name" value="RmlC-like_jellyroll"/>
</dbReference>
<accession>G8NVB9</accession>
<dbReference type="PRINTS" id="PR00469">
    <property type="entry name" value="PNDRDTASEII"/>
</dbReference>
<dbReference type="SMART" id="SM00100">
    <property type="entry name" value="cNMP"/>
    <property type="match status" value="1"/>
</dbReference>
<dbReference type="KEGG" id="gma:AciX8_2176"/>
<evidence type="ECO:0000313" key="5">
    <source>
        <dbReference type="Proteomes" id="UP000007113"/>
    </source>
</evidence>
<dbReference type="SUPFAM" id="SSF51905">
    <property type="entry name" value="FAD/NAD(P)-binding domain"/>
    <property type="match status" value="1"/>
</dbReference>
<dbReference type="Gene3D" id="3.50.50.60">
    <property type="entry name" value="FAD/NAD(P)-binding domain"/>
    <property type="match status" value="2"/>
</dbReference>
<dbReference type="PROSITE" id="PS50042">
    <property type="entry name" value="CNMP_BINDING_3"/>
    <property type="match status" value="1"/>
</dbReference>
<organism evidence="4 5">
    <name type="scientific">Granulicella mallensis (strain ATCC BAA-1857 / DSM 23137 / MP5ACTX8)</name>
    <dbReference type="NCBI Taxonomy" id="682795"/>
    <lineage>
        <taxon>Bacteria</taxon>
        <taxon>Pseudomonadati</taxon>
        <taxon>Acidobacteriota</taxon>
        <taxon>Terriglobia</taxon>
        <taxon>Terriglobales</taxon>
        <taxon>Acidobacteriaceae</taxon>
        <taxon>Granulicella</taxon>
    </lineage>
</organism>
<dbReference type="PRINTS" id="PR00368">
    <property type="entry name" value="FADPNR"/>
</dbReference>
<dbReference type="Gene3D" id="2.60.120.10">
    <property type="entry name" value="Jelly Rolls"/>
    <property type="match status" value="1"/>
</dbReference>
<dbReference type="Proteomes" id="UP000007113">
    <property type="component" value="Chromosome"/>
</dbReference>
<dbReference type="OrthoDB" id="109585at2"/>
<dbReference type="EMBL" id="CP003130">
    <property type="protein sequence ID" value="AEU36500.1"/>
    <property type="molecule type" value="Genomic_DNA"/>
</dbReference>
<dbReference type="Pfam" id="PF00027">
    <property type="entry name" value="cNMP_binding"/>
    <property type="match status" value="1"/>
</dbReference>
<keyword evidence="1" id="KW-0285">Flavoprotein</keyword>
<evidence type="ECO:0000313" key="4">
    <source>
        <dbReference type="EMBL" id="AEU36500.1"/>
    </source>
</evidence>
<proteinExistence type="predicted"/>
<dbReference type="InterPro" id="IPR000595">
    <property type="entry name" value="cNMP-bd_dom"/>
</dbReference>
<dbReference type="eggNOG" id="COG0492">
    <property type="taxonomic scope" value="Bacteria"/>
</dbReference>
<evidence type="ECO:0000259" key="3">
    <source>
        <dbReference type="PROSITE" id="PS50042"/>
    </source>
</evidence>
<dbReference type="InterPro" id="IPR023753">
    <property type="entry name" value="FAD/NAD-binding_dom"/>
</dbReference>
<dbReference type="InterPro" id="IPR050097">
    <property type="entry name" value="Ferredoxin-NADP_redctase_2"/>
</dbReference>
<dbReference type="Pfam" id="PF07992">
    <property type="entry name" value="Pyr_redox_2"/>
    <property type="match status" value="1"/>
</dbReference>
<dbReference type="SUPFAM" id="SSF51206">
    <property type="entry name" value="cAMP-binding domain-like"/>
    <property type="match status" value="1"/>
</dbReference>
<evidence type="ECO:0000256" key="1">
    <source>
        <dbReference type="ARBA" id="ARBA00022630"/>
    </source>
</evidence>
<dbReference type="PANTHER" id="PTHR48105">
    <property type="entry name" value="THIOREDOXIN REDUCTASE 1-RELATED-RELATED"/>
    <property type="match status" value="1"/>
</dbReference>
<evidence type="ECO:0000256" key="2">
    <source>
        <dbReference type="ARBA" id="ARBA00023002"/>
    </source>
</evidence>
<protein>
    <submittedName>
        <fullName evidence="4">Cyclic nucleotide-regulated FAD-dependent pyridine nucleotide-disulfide oxidoreductase</fullName>
        <ecNumber evidence="4">1.8.1.9</ecNumber>
    </submittedName>
</protein>
<feature type="domain" description="Cyclic nucleotide-binding" evidence="3">
    <location>
        <begin position="12"/>
        <end position="113"/>
    </location>
</feature>
<dbReference type="InterPro" id="IPR036188">
    <property type="entry name" value="FAD/NAD-bd_sf"/>
</dbReference>
<keyword evidence="5" id="KW-1185">Reference proteome</keyword>
<name>G8NVB9_GRAMM</name>
<reference evidence="4 5" key="1">
    <citation type="submission" date="2011-11" db="EMBL/GenBank/DDBJ databases">
        <title>Complete sequence of Granulicella mallensis MP5ACTX8.</title>
        <authorList>
            <consortium name="US DOE Joint Genome Institute"/>
            <person name="Lucas S."/>
            <person name="Copeland A."/>
            <person name="Lapidus A."/>
            <person name="Cheng J.-F."/>
            <person name="Goodwin L."/>
            <person name="Pitluck S."/>
            <person name="Peters L."/>
            <person name="Lu M."/>
            <person name="Detter J.C."/>
            <person name="Han C."/>
            <person name="Tapia R."/>
            <person name="Land M."/>
            <person name="Hauser L."/>
            <person name="Kyrpides N."/>
            <person name="Ivanova N."/>
            <person name="Mikhailova N."/>
            <person name="Pagani I."/>
            <person name="Rawat S."/>
            <person name="Mannisto M."/>
            <person name="Haggblom M."/>
            <person name="Woyke T."/>
        </authorList>
    </citation>
    <scope>NUCLEOTIDE SEQUENCE [LARGE SCALE GENOMIC DNA]</scope>
    <source>
        <strain evidence="5">ATCC BAA-1857 / DSM 23137 / MP5ACTX8</strain>
    </source>
</reference>
<dbReference type="GO" id="GO:0004791">
    <property type="term" value="F:thioredoxin-disulfide reductase (NADPH) activity"/>
    <property type="evidence" value="ECO:0007669"/>
    <property type="project" value="UniProtKB-EC"/>
</dbReference>
<dbReference type="RefSeq" id="WP_014265378.1">
    <property type="nucleotide sequence ID" value="NC_016631.1"/>
</dbReference>
<dbReference type="STRING" id="682795.AciX8_2176"/>
<keyword evidence="2 4" id="KW-0560">Oxidoreductase</keyword>
<dbReference type="CDD" id="cd00038">
    <property type="entry name" value="CAP_ED"/>
    <property type="match status" value="1"/>
</dbReference>
<dbReference type="HOGENOM" id="CLU_031864_5_8_0"/>
<dbReference type="AlphaFoldDB" id="G8NVB9"/>